<feature type="region of interest" description="Disordered" evidence="1">
    <location>
        <begin position="1"/>
        <end position="52"/>
    </location>
</feature>
<reference evidence="2 3" key="1">
    <citation type="submission" date="2013-07" db="EMBL/GenBank/DDBJ databases">
        <title>The Genome Sequence of Cryptococcus heveanensis BCC8398.</title>
        <authorList>
            <consortium name="The Broad Institute Genome Sequencing Platform"/>
            <person name="Cuomo C."/>
            <person name="Litvintseva A."/>
            <person name="Chen Y."/>
            <person name="Heitman J."/>
            <person name="Sun S."/>
            <person name="Springer D."/>
            <person name="Dromer F."/>
            <person name="Young S.K."/>
            <person name="Zeng Q."/>
            <person name="Gargeya S."/>
            <person name="Fitzgerald M."/>
            <person name="Abouelleil A."/>
            <person name="Alvarado L."/>
            <person name="Berlin A.M."/>
            <person name="Chapman S.B."/>
            <person name="Dewar J."/>
            <person name="Goldberg J."/>
            <person name="Griggs A."/>
            <person name="Gujja S."/>
            <person name="Hansen M."/>
            <person name="Howarth C."/>
            <person name="Imamovic A."/>
            <person name="Larimer J."/>
            <person name="McCowan C."/>
            <person name="Murphy C."/>
            <person name="Pearson M."/>
            <person name="Priest M."/>
            <person name="Roberts A."/>
            <person name="Saif S."/>
            <person name="Shea T."/>
            <person name="Sykes S."/>
            <person name="Wortman J."/>
            <person name="Nusbaum C."/>
            <person name="Birren B."/>
        </authorList>
    </citation>
    <scope>NUCLEOTIDE SEQUENCE [LARGE SCALE GENOMIC DNA]</scope>
    <source>
        <strain evidence="2 3">BCC8398</strain>
    </source>
</reference>
<name>A0A1B9GVF5_9TREE</name>
<accession>A0A1B9GVF5</accession>
<evidence type="ECO:0000313" key="2">
    <source>
        <dbReference type="EMBL" id="OCF35011.1"/>
    </source>
</evidence>
<proteinExistence type="predicted"/>
<dbReference type="Proteomes" id="UP000092666">
    <property type="component" value="Unassembled WGS sequence"/>
</dbReference>
<reference evidence="3" key="2">
    <citation type="submission" date="2013-12" db="EMBL/GenBank/DDBJ databases">
        <title>Evolution of pathogenesis and genome organization in the Tremellales.</title>
        <authorList>
            <person name="Cuomo C."/>
            <person name="Litvintseva A."/>
            <person name="Heitman J."/>
            <person name="Chen Y."/>
            <person name="Sun S."/>
            <person name="Springer D."/>
            <person name="Dromer F."/>
            <person name="Young S."/>
            <person name="Zeng Q."/>
            <person name="Chapman S."/>
            <person name="Gujja S."/>
            <person name="Saif S."/>
            <person name="Birren B."/>
        </authorList>
    </citation>
    <scope>NUCLEOTIDE SEQUENCE [LARGE SCALE GENOMIC DNA]</scope>
    <source>
        <strain evidence="3">BCC8398</strain>
    </source>
</reference>
<gene>
    <name evidence="2" type="ORF">I316_03051</name>
</gene>
<dbReference type="EMBL" id="KI669500">
    <property type="protein sequence ID" value="OCF35011.1"/>
    <property type="molecule type" value="Genomic_DNA"/>
</dbReference>
<sequence length="125" mass="13051">MDSSYHSRYGSPRGGRLAQAARDASRGFASSELSESQNPDLSLPELGDHSSTHIQPEPWWLLGGIGITSDSDPATQVAASATATQHQRDTGLGISYHSGPVSTSLQAPSVDYFSSPLVLALTGAP</sequence>
<organism evidence="2 3">
    <name type="scientific">Kwoniella heveanensis BCC8398</name>
    <dbReference type="NCBI Taxonomy" id="1296120"/>
    <lineage>
        <taxon>Eukaryota</taxon>
        <taxon>Fungi</taxon>
        <taxon>Dikarya</taxon>
        <taxon>Basidiomycota</taxon>
        <taxon>Agaricomycotina</taxon>
        <taxon>Tremellomycetes</taxon>
        <taxon>Tremellales</taxon>
        <taxon>Cryptococcaceae</taxon>
        <taxon>Kwoniella</taxon>
    </lineage>
</organism>
<keyword evidence="3" id="KW-1185">Reference proteome</keyword>
<evidence type="ECO:0000256" key="1">
    <source>
        <dbReference type="SAM" id="MobiDB-lite"/>
    </source>
</evidence>
<evidence type="ECO:0000313" key="3">
    <source>
        <dbReference type="Proteomes" id="UP000092666"/>
    </source>
</evidence>
<protein>
    <submittedName>
        <fullName evidence="2">Uncharacterized protein</fullName>
    </submittedName>
</protein>
<dbReference type="AlphaFoldDB" id="A0A1B9GVF5"/>
<feature type="compositionally biased region" description="Polar residues" evidence="1">
    <location>
        <begin position="31"/>
        <end position="40"/>
    </location>
</feature>